<keyword evidence="6" id="KW-1185">Reference proteome</keyword>
<dbReference type="Gene3D" id="2.40.10.120">
    <property type="match status" value="1"/>
</dbReference>
<dbReference type="PRINTS" id="PR00834">
    <property type="entry name" value="PROTEASES2C"/>
</dbReference>
<evidence type="ECO:0000256" key="3">
    <source>
        <dbReference type="ARBA" id="ARBA00022801"/>
    </source>
</evidence>
<dbReference type="RefSeq" id="WP_145377779.1">
    <property type="nucleotide sequence ID" value="NZ_CP036276.1"/>
</dbReference>
<dbReference type="GO" id="GO:0006508">
    <property type="term" value="P:proteolysis"/>
    <property type="evidence" value="ECO:0007669"/>
    <property type="project" value="UniProtKB-KW"/>
</dbReference>
<dbReference type="InterPro" id="IPR001940">
    <property type="entry name" value="Peptidase_S1C"/>
</dbReference>
<dbReference type="PROSITE" id="PS50106">
    <property type="entry name" value="PDZ"/>
    <property type="match status" value="1"/>
</dbReference>
<name>A0A517ZSJ0_9PLAN</name>
<feature type="domain" description="PDZ" evidence="4">
    <location>
        <begin position="270"/>
        <end position="362"/>
    </location>
</feature>
<dbReference type="Gene3D" id="2.30.42.10">
    <property type="match status" value="2"/>
</dbReference>
<organism evidence="5 6">
    <name type="scientific">Symmachiella dynata</name>
    <dbReference type="NCBI Taxonomy" id="2527995"/>
    <lineage>
        <taxon>Bacteria</taxon>
        <taxon>Pseudomonadati</taxon>
        <taxon>Planctomycetota</taxon>
        <taxon>Planctomycetia</taxon>
        <taxon>Planctomycetales</taxon>
        <taxon>Planctomycetaceae</taxon>
        <taxon>Symmachiella</taxon>
    </lineage>
</organism>
<dbReference type="SUPFAM" id="SSF50494">
    <property type="entry name" value="Trypsin-like serine proteases"/>
    <property type="match status" value="1"/>
</dbReference>
<dbReference type="InterPro" id="IPR009003">
    <property type="entry name" value="Peptidase_S1_PA"/>
</dbReference>
<proteinExistence type="inferred from homology"/>
<dbReference type="PANTHER" id="PTHR22939">
    <property type="entry name" value="SERINE PROTEASE FAMILY S1C HTRA-RELATED"/>
    <property type="match status" value="1"/>
</dbReference>
<dbReference type="SMART" id="SM00228">
    <property type="entry name" value="PDZ"/>
    <property type="match status" value="2"/>
</dbReference>
<accession>A0A517ZSJ0</accession>
<sequence>MKRSTCIIASIGCLLSGIIVGASFNGWAPSNSLQAKSPIYLTADETYAKLSQTDSPILQGSERIAEVSRLTMPSVVHIQCVRHVSGRTVEETGSGVIIRNDTTKARGTFVVTNLHVIRGTPRNEIHIRLFDGRELQPLQVWSDERSDIAVMKVEADNLQTARWGNSEVLDIGHMVLALGSPFGLSQSVTFGIVSAKSRRSLNLGKESRILNQNFLQTDAAINPGNSGGPLVNLRGEIVGINTAIASSSGGNEGIGFSIPSSLVRRVVTHLLEYGQVRRAYIGVRLNEDFDIDVARKLKLDRVRGAHVLIVYPNTPASDANLQREDVILSVDDVDVHDLNHLINLISLKEIGTSVNLVVFREGKRVRAELKVIDLDRSHRSAEMSTPVIPGQEAPKVDLGLSLQPLDDSLADQLGYGTGTAGLLVLNVDADSPLAAADLQLYDVIEEVSRKSVDSVDAFQTALQTSESKPLLLKVRRQTNGKSTSHLVLMNP</sequence>
<dbReference type="Pfam" id="PF13365">
    <property type="entry name" value="Trypsin_2"/>
    <property type="match status" value="1"/>
</dbReference>
<keyword evidence="2 5" id="KW-0645">Protease</keyword>
<dbReference type="KEGG" id="sdyn:Mal52_38940"/>
<reference evidence="5 6" key="1">
    <citation type="submission" date="2019-02" db="EMBL/GenBank/DDBJ databases">
        <title>Deep-cultivation of Planctomycetes and their phenomic and genomic characterization uncovers novel biology.</title>
        <authorList>
            <person name="Wiegand S."/>
            <person name="Jogler M."/>
            <person name="Boedeker C."/>
            <person name="Pinto D."/>
            <person name="Vollmers J."/>
            <person name="Rivas-Marin E."/>
            <person name="Kohn T."/>
            <person name="Peeters S.H."/>
            <person name="Heuer A."/>
            <person name="Rast P."/>
            <person name="Oberbeckmann S."/>
            <person name="Bunk B."/>
            <person name="Jeske O."/>
            <person name="Meyerdierks A."/>
            <person name="Storesund J.E."/>
            <person name="Kallscheuer N."/>
            <person name="Luecker S."/>
            <person name="Lage O.M."/>
            <person name="Pohl T."/>
            <person name="Merkel B.J."/>
            <person name="Hornburger P."/>
            <person name="Mueller R.-W."/>
            <person name="Bruemmer F."/>
            <person name="Labrenz M."/>
            <person name="Spormann A.M."/>
            <person name="Op den Camp H."/>
            <person name="Overmann J."/>
            <person name="Amann R."/>
            <person name="Jetten M.S.M."/>
            <person name="Mascher T."/>
            <person name="Medema M.H."/>
            <person name="Devos D.P."/>
            <person name="Kaster A.-K."/>
            <person name="Ovreas L."/>
            <person name="Rohde M."/>
            <person name="Galperin M.Y."/>
            <person name="Jogler C."/>
        </authorList>
    </citation>
    <scope>NUCLEOTIDE SEQUENCE [LARGE SCALE GENOMIC DNA]</scope>
    <source>
        <strain evidence="5 6">Mal52</strain>
    </source>
</reference>
<dbReference type="AlphaFoldDB" id="A0A517ZSJ0"/>
<protein>
    <submittedName>
        <fullName evidence="5">Periplasmic serine endoprotease DegP</fullName>
        <ecNumber evidence="5">3.4.21.107</ecNumber>
    </submittedName>
</protein>
<evidence type="ECO:0000259" key="4">
    <source>
        <dbReference type="PROSITE" id="PS50106"/>
    </source>
</evidence>
<dbReference type="GO" id="GO:0004252">
    <property type="term" value="F:serine-type endopeptidase activity"/>
    <property type="evidence" value="ECO:0007669"/>
    <property type="project" value="InterPro"/>
</dbReference>
<evidence type="ECO:0000256" key="1">
    <source>
        <dbReference type="ARBA" id="ARBA00010541"/>
    </source>
</evidence>
<dbReference type="SUPFAM" id="SSF50156">
    <property type="entry name" value="PDZ domain-like"/>
    <property type="match status" value="2"/>
</dbReference>
<dbReference type="EC" id="3.4.21.107" evidence="5"/>
<comment type="similarity">
    <text evidence="1">Belongs to the peptidase S1C family.</text>
</comment>
<gene>
    <name evidence="5" type="primary">degP_3</name>
    <name evidence="5" type="ORF">Mal52_38940</name>
</gene>
<evidence type="ECO:0000313" key="5">
    <source>
        <dbReference type="EMBL" id="QDU45400.1"/>
    </source>
</evidence>
<dbReference type="EMBL" id="CP036276">
    <property type="protein sequence ID" value="QDU45400.1"/>
    <property type="molecule type" value="Genomic_DNA"/>
</dbReference>
<evidence type="ECO:0000313" key="6">
    <source>
        <dbReference type="Proteomes" id="UP000319383"/>
    </source>
</evidence>
<dbReference type="Pfam" id="PF13180">
    <property type="entry name" value="PDZ_2"/>
    <property type="match status" value="2"/>
</dbReference>
<dbReference type="Proteomes" id="UP000319383">
    <property type="component" value="Chromosome"/>
</dbReference>
<dbReference type="InterPro" id="IPR036034">
    <property type="entry name" value="PDZ_sf"/>
</dbReference>
<dbReference type="InterPro" id="IPR001478">
    <property type="entry name" value="PDZ"/>
</dbReference>
<dbReference type="PANTHER" id="PTHR22939:SF129">
    <property type="entry name" value="SERINE PROTEASE HTRA2, MITOCHONDRIAL"/>
    <property type="match status" value="1"/>
</dbReference>
<evidence type="ECO:0000256" key="2">
    <source>
        <dbReference type="ARBA" id="ARBA00022670"/>
    </source>
</evidence>
<keyword evidence="3 5" id="KW-0378">Hydrolase</keyword>